<evidence type="ECO:0000256" key="4">
    <source>
        <dbReference type="ARBA" id="ARBA00022452"/>
    </source>
</evidence>
<comment type="caution">
    <text evidence="10">The sequence shown here is derived from an EMBL/GenBank/DDBJ whole genome shotgun (WGS) entry which is preliminary data.</text>
</comment>
<dbReference type="InterPro" id="IPR003423">
    <property type="entry name" value="OMP_efflux"/>
</dbReference>
<dbReference type="Proteomes" id="UP000233767">
    <property type="component" value="Unassembled WGS sequence"/>
</dbReference>
<evidence type="ECO:0000256" key="1">
    <source>
        <dbReference type="ARBA" id="ARBA00004442"/>
    </source>
</evidence>
<dbReference type="RefSeq" id="WP_101470778.1">
    <property type="nucleotide sequence ID" value="NZ_PJND01000007.1"/>
</dbReference>
<keyword evidence="3" id="KW-0813">Transport</keyword>
<organism evidence="10 12">
    <name type="scientific">Flavobacterium lindanitolerans</name>
    <dbReference type="NCBI Taxonomy" id="428988"/>
    <lineage>
        <taxon>Bacteria</taxon>
        <taxon>Pseudomonadati</taxon>
        <taxon>Bacteroidota</taxon>
        <taxon>Flavobacteriia</taxon>
        <taxon>Flavobacteriales</taxon>
        <taxon>Flavobacteriaceae</taxon>
        <taxon>Flavobacterium</taxon>
    </lineage>
</organism>
<evidence type="ECO:0000256" key="3">
    <source>
        <dbReference type="ARBA" id="ARBA00022448"/>
    </source>
</evidence>
<dbReference type="GO" id="GO:0009279">
    <property type="term" value="C:cell outer membrane"/>
    <property type="evidence" value="ECO:0007669"/>
    <property type="project" value="UniProtKB-SubCell"/>
</dbReference>
<dbReference type="AlphaFoldDB" id="A0A497VAF7"/>
<dbReference type="Pfam" id="PF02321">
    <property type="entry name" value="OEP"/>
    <property type="match status" value="2"/>
</dbReference>
<name>A0A497VAF7_9FLAO</name>
<proteinExistence type="inferred from homology"/>
<reference evidence="10 12" key="2">
    <citation type="submission" date="2018-10" db="EMBL/GenBank/DDBJ databases">
        <title>Genomic Encyclopedia of Archaeal and Bacterial Type Strains, Phase II (KMG-II): from individual species to whole genera.</title>
        <authorList>
            <person name="Goeker M."/>
        </authorList>
    </citation>
    <scope>NUCLEOTIDE SEQUENCE [LARGE SCALE GENOMIC DNA]</scope>
    <source>
        <strain evidence="10 12">DSM 21886</strain>
    </source>
</reference>
<evidence type="ECO:0000313" key="10">
    <source>
        <dbReference type="EMBL" id="RLJ35904.1"/>
    </source>
</evidence>
<dbReference type="GO" id="GO:0015288">
    <property type="term" value="F:porin activity"/>
    <property type="evidence" value="ECO:0007669"/>
    <property type="project" value="TreeGrafter"/>
</dbReference>
<evidence type="ECO:0000313" key="12">
    <source>
        <dbReference type="Proteomes" id="UP000275027"/>
    </source>
</evidence>
<dbReference type="EMBL" id="RCCB01000010">
    <property type="protein sequence ID" value="RLJ35904.1"/>
    <property type="molecule type" value="Genomic_DNA"/>
</dbReference>
<dbReference type="InterPro" id="IPR051906">
    <property type="entry name" value="TolC-like"/>
</dbReference>
<gene>
    <name evidence="9" type="ORF">B0G92_0214</name>
    <name evidence="10" type="ORF">CLV50_1290</name>
</gene>
<evidence type="ECO:0000256" key="7">
    <source>
        <dbReference type="ARBA" id="ARBA00023237"/>
    </source>
</evidence>
<keyword evidence="8" id="KW-0732">Signal</keyword>
<dbReference type="GO" id="GO:1990281">
    <property type="term" value="C:efflux pump complex"/>
    <property type="evidence" value="ECO:0007669"/>
    <property type="project" value="TreeGrafter"/>
</dbReference>
<dbReference type="SUPFAM" id="SSF56954">
    <property type="entry name" value="Outer membrane efflux proteins (OEP)"/>
    <property type="match status" value="1"/>
</dbReference>
<dbReference type="PANTHER" id="PTHR30026">
    <property type="entry name" value="OUTER MEMBRANE PROTEIN TOLC"/>
    <property type="match status" value="1"/>
</dbReference>
<keyword evidence="6" id="KW-0472">Membrane</keyword>
<dbReference type="GO" id="GO:0015562">
    <property type="term" value="F:efflux transmembrane transporter activity"/>
    <property type="evidence" value="ECO:0007669"/>
    <property type="project" value="InterPro"/>
</dbReference>
<sequence length="434" mass="50045">MNKKLILSLLLITSGIFVNGQENSWSLQKCFDTALQNNIDIKIKQLEINRAKKLYTHPLLELFPTVNLTGNHSYNFGSTIDPSTNNRVSSDIQYDNMSLGANMNLLNFGNLATAQRNKINIELAQADKEVIEYEYKLQLLEKYFDALFSQELVKIQKEQIQNTAFNLERIKKEVEIGNKPESDLYDIQLSFSQDEKGLLEAVQLFETQKLQLFQLMNFAVENLEAVTFEVYLAEETEPVDKSVFKNPKIEYAELSYKRSKKEISILRSDNLPSISGYYSLSTFYSSPINQPNENMPSFKSQFDDNKNHEIGLRLTVPVFNGFKRSRQITASKIEAEKVKLISEQEKIRIQQQVELETTRKKQYMQLASNLQNTLKYAKESFRTTQAKFTSGKVDAVIYTSVKNQLLSSEYDFLKNNLLVQYASLKINLIQKNEL</sequence>
<keyword evidence="11" id="KW-1185">Reference proteome</keyword>
<protein>
    <submittedName>
        <fullName evidence="10">Outer membrane protein</fullName>
    </submittedName>
</protein>
<keyword evidence="7" id="KW-0998">Cell outer membrane</keyword>
<evidence type="ECO:0000256" key="5">
    <source>
        <dbReference type="ARBA" id="ARBA00022692"/>
    </source>
</evidence>
<keyword evidence="4" id="KW-1134">Transmembrane beta strand</keyword>
<evidence type="ECO:0000256" key="2">
    <source>
        <dbReference type="ARBA" id="ARBA00007613"/>
    </source>
</evidence>
<dbReference type="EMBL" id="PJND01000007">
    <property type="protein sequence ID" value="PKW28591.1"/>
    <property type="molecule type" value="Genomic_DNA"/>
</dbReference>
<dbReference type="Gene3D" id="1.20.1600.10">
    <property type="entry name" value="Outer membrane efflux proteins (OEP)"/>
    <property type="match status" value="1"/>
</dbReference>
<feature type="chain" id="PRO_5019755397" evidence="8">
    <location>
        <begin position="21"/>
        <end position="434"/>
    </location>
</feature>
<dbReference type="Proteomes" id="UP000275027">
    <property type="component" value="Unassembled WGS sequence"/>
</dbReference>
<comment type="subcellular location">
    <subcellularLocation>
        <location evidence="1">Cell outer membrane</location>
    </subcellularLocation>
</comment>
<comment type="similarity">
    <text evidence="2">Belongs to the outer membrane factor (OMF) (TC 1.B.17) family.</text>
</comment>
<dbReference type="PANTHER" id="PTHR30026:SF20">
    <property type="entry name" value="OUTER MEMBRANE PROTEIN TOLC"/>
    <property type="match status" value="1"/>
</dbReference>
<evidence type="ECO:0000313" key="11">
    <source>
        <dbReference type="Proteomes" id="UP000233767"/>
    </source>
</evidence>
<accession>A0A497VAF7</accession>
<keyword evidence="5" id="KW-0812">Transmembrane</keyword>
<evidence type="ECO:0000256" key="8">
    <source>
        <dbReference type="SAM" id="SignalP"/>
    </source>
</evidence>
<evidence type="ECO:0000313" key="9">
    <source>
        <dbReference type="EMBL" id="PKW28591.1"/>
    </source>
</evidence>
<feature type="signal peptide" evidence="8">
    <location>
        <begin position="1"/>
        <end position="20"/>
    </location>
</feature>
<reference evidence="9 11" key="1">
    <citation type="submission" date="2017-12" db="EMBL/GenBank/DDBJ databases">
        <title>Genomic Encyclopedia of Type Strains, Phase III (KMG-III): the genomes of soil and plant-associated and newly described type strains.</title>
        <authorList>
            <person name="Whitman W."/>
        </authorList>
    </citation>
    <scope>NUCLEOTIDE SEQUENCE [LARGE SCALE GENOMIC DNA]</scope>
    <source>
        <strain evidence="9 11">IP-10</strain>
    </source>
</reference>
<evidence type="ECO:0000256" key="6">
    <source>
        <dbReference type="ARBA" id="ARBA00023136"/>
    </source>
</evidence>